<protein>
    <submittedName>
        <fullName evidence="5">Succinoglycan biosynthesis protein ExoM</fullName>
    </submittedName>
</protein>
<feature type="domain" description="Glycosyltransferase 2-like" evidence="4">
    <location>
        <begin position="14"/>
        <end position="165"/>
    </location>
</feature>
<dbReference type="EMBL" id="QLMG01000033">
    <property type="protein sequence ID" value="RAK13881.1"/>
    <property type="molecule type" value="Genomic_DNA"/>
</dbReference>
<keyword evidence="3" id="KW-0808">Transferase</keyword>
<dbReference type="SUPFAM" id="SSF53448">
    <property type="entry name" value="Nucleotide-diphospho-sugar transferases"/>
    <property type="match status" value="1"/>
</dbReference>
<dbReference type="InterPro" id="IPR029044">
    <property type="entry name" value="Nucleotide-diphossugar_trans"/>
</dbReference>
<accession>A0A327Y0I6</accession>
<evidence type="ECO:0000256" key="3">
    <source>
        <dbReference type="ARBA" id="ARBA00022679"/>
    </source>
</evidence>
<evidence type="ECO:0000256" key="2">
    <source>
        <dbReference type="ARBA" id="ARBA00022676"/>
    </source>
</evidence>
<gene>
    <name evidence="5" type="ORF">ATI53_103327</name>
</gene>
<dbReference type="AlphaFoldDB" id="A0A327Y0I6"/>
<reference evidence="5 6" key="1">
    <citation type="submission" date="2018-06" db="EMBL/GenBank/DDBJ databases">
        <title>Genomic Encyclopedia of Archaeal and Bacterial Type Strains, Phase II (KMG-II): from individual species to whole genera.</title>
        <authorList>
            <person name="Goeker M."/>
        </authorList>
    </citation>
    <scope>NUCLEOTIDE SEQUENCE [LARGE SCALE GENOMIC DNA]</scope>
    <source>
        <strain evidence="5 6">DSM 22011</strain>
    </source>
</reference>
<sequence>MNAPFRKIDALLCTFRRDDVRETLLSLDAQQVPAGVDLRVVVSDNDGTASARRIVTDTAARMRVPVLYLHAPAFNISIARNAGLDAASARGADWVAFLDDDERADPDWLAQLIVRAGATGADAVFGPSLAQYGCGAPDWMRAQDVHSNRPVRRGTVVQTGHTCNAFLRWNGAAWRTQRFDIARGQAGGEDTEFFFRLFRAGARFEISEDAIVRERVAPGRMTFGWILRRKFRSGQSYAAGAHGWKSRAARAGLAVGKGLVCASAAMLFSPSRARRNRWLLRGALHVGVVAGCLNLRQPRIYGLNSGP</sequence>
<dbReference type="Proteomes" id="UP000249165">
    <property type="component" value="Unassembled WGS sequence"/>
</dbReference>
<organism evidence="5 6">
    <name type="scientific">Salipiger aestuarii</name>
    <dbReference type="NCBI Taxonomy" id="568098"/>
    <lineage>
        <taxon>Bacteria</taxon>
        <taxon>Pseudomonadati</taxon>
        <taxon>Pseudomonadota</taxon>
        <taxon>Alphaproteobacteria</taxon>
        <taxon>Rhodobacterales</taxon>
        <taxon>Roseobacteraceae</taxon>
        <taxon>Salipiger</taxon>
    </lineage>
</organism>
<dbReference type="OrthoDB" id="6116224at2"/>
<evidence type="ECO:0000259" key="4">
    <source>
        <dbReference type="Pfam" id="PF00535"/>
    </source>
</evidence>
<proteinExistence type="inferred from homology"/>
<keyword evidence="6" id="KW-1185">Reference proteome</keyword>
<evidence type="ECO:0000313" key="6">
    <source>
        <dbReference type="Proteomes" id="UP000249165"/>
    </source>
</evidence>
<dbReference type="Gene3D" id="3.90.550.10">
    <property type="entry name" value="Spore Coat Polysaccharide Biosynthesis Protein SpsA, Chain A"/>
    <property type="match status" value="1"/>
</dbReference>
<dbReference type="GO" id="GO:0016757">
    <property type="term" value="F:glycosyltransferase activity"/>
    <property type="evidence" value="ECO:0007669"/>
    <property type="project" value="UniProtKB-KW"/>
</dbReference>
<dbReference type="RefSeq" id="WP_111550814.1">
    <property type="nucleotide sequence ID" value="NZ_LIQE01000031.1"/>
</dbReference>
<evidence type="ECO:0000256" key="1">
    <source>
        <dbReference type="ARBA" id="ARBA00006739"/>
    </source>
</evidence>
<evidence type="ECO:0000313" key="5">
    <source>
        <dbReference type="EMBL" id="RAK13881.1"/>
    </source>
</evidence>
<dbReference type="InterPro" id="IPR001173">
    <property type="entry name" value="Glyco_trans_2-like"/>
</dbReference>
<keyword evidence="2" id="KW-0328">Glycosyltransferase</keyword>
<comment type="similarity">
    <text evidence="1">Belongs to the glycosyltransferase 2 family.</text>
</comment>
<dbReference type="PANTHER" id="PTHR43179:SF12">
    <property type="entry name" value="GALACTOFURANOSYLTRANSFERASE GLFT2"/>
    <property type="match status" value="1"/>
</dbReference>
<dbReference type="Pfam" id="PF00535">
    <property type="entry name" value="Glycos_transf_2"/>
    <property type="match status" value="1"/>
</dbReference>
<name>A0A327Y0I6_9RHOB</name>
<dbReference type="PANTHER" id="PTHR43179">
    <property type="entry name" value="RHAMNOSYLTRANSFERASE WBBL"/>
    <property type="match status" value="1"/>
</dbReference>
<comment type="caution">
    <text evidence="5">The sequence shown here is derived from an EMBL/GenBank/DDBJ whole genome shotgun (WGS) entry which is preliminary data.</text>
</comment>